<evidence type="ECO:0000259" key="1">
    <source>
        <dbReference type="Pfam" id="PF07707"/>
    </source>
</evidence>
<feature type="domain" description="BACK" evidence="1">
    <location>
        <begin position="56"/>
        <end position="159"/>
    </location>
</feature>
<dbReference type="Proteomes" id="UP000626109">
    <property type="component" value="Unassembled WGS sequence"/>
</dbReference>
<proteinExistence type="predicted"/>
<evidence type="ECO:0000313" key="2">
    <source>
        <dbReference type="EMBL" id="CAE8617054.1"/>
    </source>
</evidence>
<accession>A0A813FWW8</accession>
<evidence type="ECO:0000313" key="3">
    <source>
        <dbReference type="EMBL" id="CAE8694778.1"/>
    </source>
</evidence>
<dbReference type="AlphaFoldDB" id="A0A813FWW8"/>
<dbReference type="EMBL" id="CAJNNV010026048">
    <property type="protein sequence ID" value="CAE8617054.1"/>
    <property type="molecule type" value="Genomic_DNA"/>
</dbReference>
<dbReference type="Pfam" id="PF07707">
    <property type="entry name" value="BACK"/>
    <property type="match status" value="1"/>
</dbReference>
<protein>
    <recommendedName>
        <fullName evidence="1">BACK domain-containing protein</fullName>
    </recommendedName>
</protein>
<dbReference type="EMBL" id="CAJNNW010028132">
    <property type="protein sequence ID" value="CAE8694778.1"/>
    <property type="molecule type" value="Genomic_DNA"/>
</dbReference>
<dbReference type="Proteomes" id="UP000654075">
    <property type="component" value="Unassembled WGS sequence"/>
</dbReference>
<dbReference type="InterPro" id="IPR011705">
    <property type="entry name" value="BACK"/>
</dbReference>
<name>A0A813FWW8_POLGL</name>
<comment type="caution">
    <text evidence="2">The sequence shown here is derived from an EMBL/GenBank/DDBJ whole genome shotgun (WGS) entry which is preliminary data.</text>
</comment>
<reference evidence="2" key="1">
    <citation type="submission" date="2021-02" db="EMBL/GenBank/DDBJ databases">
        <authorList>
            <person name="Dougan E. K."/>
            <person name="Rhodes N."/>
            <person name="Thang M."/>
            <person name="Chan C."/>
        </authorList>
    </citation>
    <scope>NUCLEOTIDE SEQUENCE</scope>
</reference>
<evidence type="ECO:0000313" key="4">
    <source>
        <dbReference type="Proteomes" id="UP000654075"/>
    </source>
</evidence>
<sequence length="168" mass="18718">MISGQLAEDLVRPVNEGSHPLPELADRYDLRDLVDQYFDKLIQRETLTAKISARVLELALLCNANSSRDLAAAFLATHPTPTMQKNPPGAFFTLTPEAASVVLSRDDLRVSPVARFHEREVLRLVDLWVEKNASQVEKAGLLVKAVRLELFSLSDLTSFQHELGSLQL</sequence>
<gene>
    <name evidence="2" type="ORF">PGLA1383_LOCUS34721</name>
    <name evidence="3" type="ORF">PGLA2088_LOCUS29010</name>
</gene>
<keyword evidence="4" id="KW-1185">Reference proteome</keyword>
<organism evidence="2 4">
    <name type="scientific">Polarella glacialis</name>
    <name type="common">Dinoflagellate</name>
    <dbReference type="NCBI Taxonomy" id="89957"/>
    <lineage>
        <taxon>Eukaryota</taxon>
        <taxon>Sar</taxon>
        <taxon>Alveolata</taxon>
        <taxon>Dinophyceae</taxon>
        <taxon>Suessiales</taxon>
        <taxon>Suessiaceae</taxon>
        <taxon>Polarella</taxon>
    </lineage>
</organism>